<feature type="non-terminal residue" evidence="1">
    <location>
        <position position="1"/>
    </location>
</feature>
<keyword evidence="2" id="KW-1185">Reference proteome</keyword>
<reference evidence="1" key="1">
    <citation type="submission" date="2023-08" db="EMBL/GenBank/DDBJ databases">
        <title>A de novo genome assembly of Solanum verrucosum Schlechtendal, a Mexican diploid species geographically isolated from the other diploid A-genome species in potato relatives.</title>
        <authorList>
            <person name="Hosaka K."/>
        </authorList>
    </citation>
    <scope>NUCLEOTIDE SEQUENCE</scope>
    <source>
        <tissue evidence="1">Young leaves</tissue>
    </source>
</reference>
<evidence type="ECO:0000313" key="1">
    <source>
        <dbReference type="EMBL" id="WMV08556.1"/>
    </source>
</evidence>
<accession>A0AAF0T7Y1</accession>
<dbReference type="AlphaFoldDB" id="A0AAF0T7Y1"/>
<gene>
    <name evidence="1" type="ORF">MTR67_001941</name>
</gene>
<dbReference type="Proteomes" id="UP001234989">
    <property type="component" value="Chromosome 1"/>
</dbReference>
<proteinExistence type="predicted"/>
<sequence length="124" mass="13830">NSCVGVTLFTTLKPSSFLLFNEYTSIIGHLALGLYRCASRCKWFYRNKCLASVFVVRKDPAVPSSATKGSLMILVSFVVLWTPDDSAVKPHGDSNRGLVWKLLRLDSNRGLLIFLCLQLGFTEQ</sequence>
<name>A0AAF0T7Y1_SOLVR</name>
<dbReference type="EMBL" id="CP133612">
    <property type="protein sequence ID" value="WMV08556.1"/>
    <property type="molecule type" value="Genomic_DNA"/>
</dbReference>
<organism evidence="1 2">
    <name type="scientific">Solanum verrucosum</name>
    <dbReference type="NCBI Taxonomy" id="315347"/>
    <lineage>
        <taxon>Eukaryota</taxon>
        <taxon>Viridiplantae</taxon>
        <taxon>Streptophyta</taxon>
        <taxon>Embryophyta</taxon>
        <taxon>Tracheophyta</taxon>
        <taxon>Spermatophyta</taxon>
        <taxon>Magnoliopsida</taxon>
        <taxon>eudicotyledons</taxon>
        <taxon>Gunneridae</taxon>
        <taxon>Pentapetalae</taxon>
        <taxon>asterids</taxon>
        <taxon>lamiids</taxon>
        <taxon>Solanales</taxon>
        <taxon>Solanaceae</taxon>
        <taxon>Solanoideae</taxon>
        <taxon>Solaneae</taxon>
        <taxon>Solanum</taxon>
    </lineage>
</organism>
<evidence type="ECO:0000313" key="2">
    <source>
        <dbReference type="Proteomes" id="UP001234989"/>
    </source>
</evidence>
<protein>
    <submittedName>
        <fullName evidence="1">Uncharacterized protein</fullName>
    </submittedName>
</protein>